<protein>
    <submittedName>
        <fullName evidence="2">Uncharacterized protein</fullName>
    </submittedName>
</protein>
<evidence type="ECO:0000313" key="3">
    <source>
        <dbReference type="Proteomes" id="UP000030645"/>
    </source>
</evidence>
<organism evidence="2 3">
    <name type="scientific">Morus notabilis</name>
    <dbReference type="NCBI Taxonomy" id="981085"/>
    <lineage>
        <taxon>Eukaryota</taxon>
        <taxon>Viridiplantae</taxon>
        <taxon>Streptophyta</taxon>
        <taxon>Embryophyta</taxon>
        <taxon>Tracheophyta</taxon>
        <taxon>Spermatophyta</taxon>
        <taxon>Magnoliopsida</taxon>
        <taxon>eudicotyledons</taxon>
        <taxon>Gunneridae</taxon>
        <taxon>Pentapetalae</taxon>
        <taxon>rosids</taxon>
        <taxon>fabids</taxon>
        <taxon>Rosales</taxon>
        <taxon>Moraceae</taxon>
        <taxon>Moreae</taxon>
        <taxon>Morus</taxon>
    </lineage>
</organism>
<proteinExistence type="predicted"/>
<keyword evidence="3" id="KW-1185">Reference proteome</keyword>
<feature type="compositionally biased region" description="Basic and acidic residues" evidence="1">
    <location>
        <begin position="23"/>
        <end position="44"/>
    </location>
</feature>
<feature type="region of interest" description="Disordered" evidence="1">
    <location>
        <begin position="9"/>
        <end position="44"/>
    </location>
</feature>
<gene>
    <name evidence="2" type="ORF">L484_019379</name>
</gene>
<dbReference type="EMBL" id="KE345879">
    <property type="protein sequence ID" value="EXC19633.1"/>
    <property type="molecule type" value="Genomic_DNA"/>
</dbReference>
<accession>W9SAH0</accession>
<sequence length="109" mass="12674">MIDATVARLGMHIQRQKQSLPEKPLHEQDSVKRSDNRDPKRVKDKQHIARVFDIAKNTEYTVVNNARDNMGYIEVDDTIKLDDIAELDDTLEECVDNDDVSEHYITMFN</sequence>
<dbReference type="Proteomes" id="UP000030645">
    <property type="component" value="Unassembled WGS sequence"/>
</dbReference>
<name>W9SAH0_9ROSA</name>
<reference evidence="3" key="1">
    <citation type="submission" date="2013-01" db="EMBL/GenBank/DDBJ databases">
        <title>Draft Genome Sequence of a Mulberry Tree, Morus notabilis C.K. Schneid.</title>
        <authorList>
            <person name="He N."/>
            <person name="Zhao S."/>
        </authorList>
    </citation>
    <scope>NUCLEOTIDE SEQUENCE</scope>
</reference>
<evidence type="ECO:0000256" key="1">
    <source>
        <dbReference type="SAM" id="MobiDB-lite"/>
    </source>
</evidence>
<dbReference type="AlphaFoldDB" id="W9SAH0"/>
<evidence type="ECO:0000313" key="2">
    <source>
        <dbReference type="EMBL" id="EXC19633.1"/>
    </source>
</evidence>